<keyword evidence="1" id="KW-0472">Membrane</keyword>
<proteinExistence type="predicted"/>
<accession>A0A1I2KE50</accession>
<dbReference type="AlphaFoldDB" id="A0A1I2KE50"/>
<reference evidence="2 3" key="1">
    <citation type="submission" date="2016-10" db="EMBL/GenBank/DDBJ databases">
        <authorList>
            <person name="de Groot N.N."/>
        </authorList>
    </citation>
    <scope>NUCLEOTIDE SEQUENCE [LARGE SCALE GENOMIC DNA]</scope>
    <source>
        <strain evidence="2 3">CGMCC 1.9156</strain>
    </source>
</reference>
<name>A0A1I2KE50_9BACT</name>
<keyword evidence="3" id="KW-1185">Reference proteome</keyword>
<evidence type="ECO:0000256" key="1">
    <source>
        <dbReference type="SAM" id="Phobius"/>
    </source>
</evidence>
<evidence type="ECO:0000313" key="3">
    <source>
        <dbReference type="Proteomes" id="UP000198964"/>
    </source>
</evidence>
<feature type="transmembrane region" description="Helical" evidence="1">
    <location>
        <begin position="6"/>
        <end position="28"/>
    </location>
</feature>
<dbReference type="Proteomes" id="UP000198964">
    <property type="component" value="Unassembled WGS sequence"/>
</dbReference>
<keyword evidence="1" id="KW-1133">Transmembrane helix</keyword>
<gene>
    <name evidence="2" type="ORF">SAMN05216283_111139</name>
</gene>
<sequence length="55" mass="6485">MTIMSFLPIIVTAIVYLSLIVGILYLIYRWVSKFIALREEQNDLLREIINKLESK</sequence>
<dbReference type="RefSeq" id="WP_170846995.1">
    <property type="nucleotide sequence ID" value="NZ_FONW01000011.1"/>
</dbReference>
<protein>
    <submittedName>
        <fullName evidence="2">Uncharacterized protein</fullName>
    </submittedName>
</protein>
<evidence type="ECO:0000313" key="2">
    <source>
        <dbReference type="EMBL" id="SFF64648.1"/>
    </source>
</evidence>
<keyword evidence="1" id="KW-0812">Transmembrane</keyword>
<dbReference type="EMBL" id="FONW01000011">
    <property type="protein sequence ID" value="SFF64648.1"/>
    <property type="molecule type" value="Genomic_DNA"/>
</dbReference>
<organism evidence="2 3">
    <name type="scientific">Sunxiuqinia elliptica</name>
    <dbReference type="NCBI Taxonomy" id="655355"/>
    <lineage>
        <taxon>Bacteria</taxon>
        <taxon>Pseudomonadati</taxon>
        <taxon>Bacteroidota</taxon>
        <taxon>Bacteroidia</taxon>
        <taxon>Marinilabiliales</taxon>
        <taxon>Prolixibacteraceae</taxon>
        <taxon>Sunxiuqinia</taxon>
    </lineage>
</organism>